<dbReference type="CDD" id="cd13937">
    <property type="entry name" value="PANDER_GnT-1_2_like"/>
    <property type="match status" value="1"/>
</dbReference>
<proteinExistence type="predicted"/>
<dbReference type="InterPro" id="IPR052463">
    <property type="entry name" value="O-linked_mannose_GnT"/>
</dbReference>
<name>A0ABN9LYY7_9NEOB</name>
<sequence length="303" mass="34227">PPRSLWAASRMSITRAQRLLQPQGTPDNQGPMDQWDPSAQGKPPLPHKKRSWYLAWKYKLSNQRTVRRICQAAAVLFLLVTVIVNIKLILETRRAVSEEDVEQEYDINAQIREFPHRANSGKNVLDVEVYSSRSKVYIAVDGTAVLEDEVREQSRGVHVIVLNQATGHVMAKRVFDTYSPHEDEAMVLFLNMVARGRILIFTVKDEGSFHLKDTAKNLLKSLGSQVAPSLGWRDMWTFVVKKGGQMYGEKHSKSPALSTWGDPVLLKTDIQLVPPEGNNDKTNSYCLIMSYICIRKLAGLDNV</sequence>
<reference evidence="5" key="1">
    <citation type="submission" date="2023-07" db="EMBL/GenBank/DDBJ databases">
        <authorList>
            <person name="Stuckert A."/>
        </authorList>
    </citation>
    <scope>NUCLEOTIDE SEQUENCE</scope>
</reference>
<dbReference type="InterPro" id="IPR039474">
    <property type="entry name" value="POMGNT1_PANDER-like"/>
</dbReference>
<comment type="caution">
    <text evidence="5">The sequence shown here is derived from an EMBL/GenBank/DDBJ whole genome shotgun (WGS) entry which is preliminary data.</text>
</comment>
<evidence type="ECO:0000256" key="1">
    <source>
        <dbReference type="ARBA" id="ARBA00022734"/>
    </source>
</evidence>
<feature type="domain" description="ILEI/PANDER" evidence="4">
    <location>
        <begin position="155"/>
        <end position="244"/>
    </location>
</feature>
<dbReference type="PANTHER" id="PTHR46396">
    <property type="entry name" value="PROTEIN O-LINKED-MANNOSE BETA-1,2-N-ACETYLGLUCOSAMINYLTRANSFERASE 1"/>
    <property type="match status" value="1"/>
</dbReference>
<keyword evidence="6" id="KW-1185">Reference proteome</keyword>
<dbReference type="PANTHER" id="PTHR46396:SF1">
    <property type="entry name" value="PROTEIN O-LINKED-MANNOSE BETA-1,2-N-ACETYLGLUCOSAMINYLTRANSFERASE 1"/>
    <property type="match status" value="1"/>
</dbReference>
<feature type="compositionally biased region" description="Polar residues" evidence="3">
    <location>
        <begin position="17"/>
        <end position="28"/>
    </location>
</feature>
<dbReference type="EMBL" id="CAUEEQ010033183">
    <property type="protein sequence ID" value="CAJ0951425.1"/>
    <property type="molecule type" value="Genomic_DNA"/>
</dbReference>
<feature type="non-terminal residue" evidence="5">
    <location>
        <position position="1"/>
    </location>
</feature>
<dbReference type="PROSITE" id="PS52031">
    <property type="entry name" value="GG_LECTIN"/>
    <property type="match status" value="1"/>
</dbReference>
<evidence type="ECO:0000313" key="6">
    <source>
        <dbReference type="Proteomes" id="UP001176940"/>
    </source>
</evidence>
<organism evidence="5 6">
    <name type="scientific">Ranitomeya imitator</name>
    <name type="common">mimic poison frog</name>
    <dbReference type="NCBI Taxonomy" id="111125"/>
    <lineage>
        <taxon>Eukaryota</taxon>
        <taxon>Metazoa</taxon>
        <taxon>Chordata</taxon>
        <taxon>Craniata</taxon>
        <taxon>Vertebrata</taxon>
        <taxon>Euteleostomi</taxon>
        <taxon>Amphibia</taxon>
        <taxon>Batrachia</taxon>
        <taxon>Anura</taxon>
        <taxon>Neobatrachia</taxon>
        <taxon>Hyloidea</taxon>
        <taxon>Dendrobatidae</taxon>
        <taxon>Dendrobatinae</taxon>
        <taxon>Ranitomeya</taxon>
    </lineage>
</organism>
<accession>A0ABN9LYY7</accession>
<evidence type="ECO:0000256" key="2">
    <source>
        <dbReference type="PROSITE-ProRule" id="PRU01375"/>
    </source>
</evidence>
<evidence type="ECO:0000256" key="3">
    <source>
        <dbReference type="SAM" id="MobiDB-lite"/>
    </source>
</evidence>
<evidence type="ECO:0000259" key="4">
    <source>
        <dbReference type="Pfam" id="PF15711"/>
    </source>
</evidence>
<protein>
    <recommendedName>
        <fullName evidence="4">ILEI/PANDER domain-containing protein</fullName>
    </recommendedName>
</protein>
<gene>
    <name evidence="5" type="ORF">RIMI_LOCUS13435889</name>
</gene>
<dbReference type="InterPro" id="IPR039477">
    <property type="entry name" value="ILEI/PANDER_dom"/>
</dbReference>
<evidence type="ECO:0000313" key="5">
    <source>
        <dbReference type="EMBL" id="CAJ0951425.1"/>
    </source>
</evidence>
<keyword evidence="1 2" id="KW-0430">Lectin</keyword>
<dbReference type="Proteomes" id="UP001176940">
    <property type="component" value="Unassembled WGS sequence"/>
</dbReference>
<dbReference type="Pfam" id="PF15711">
    <property type="entry name" value="ILEI"/>
    <property type="match status" value="1"/>
</dbReference>
<feature type="region of interest" description="Disordered" evidence="3">
    <location>
        <begin position="17"/>
        <end position="46"/>
    </location>
</feature>